<dbReference type="GO" id="GO:0005789">
    <property type="term" value="C:endoplasmic reticulum membrane"/>
    <property type="evidence" value="ECO:0007669"/>
    <property type="project" value="UniProtKB-SubCell"/>
</dbReference>
<feature type="transmembrane region" description="Helical" evidence="12">
    <location>
        <begin position="176"/>
        <end position="192"/>
    </location>
</feature>
<keyword evidence="7 12" id="KW-0808">Transferase</keyword>
<evidence type="ECO:0000256" key="5">
    <source>
        <dbReference type="ARBA" id="ARBA00022502"/>
    </source>
</evidence>
<dbReference type="PANTHER" id="PTHR12468">
    <property type="entry name" value="GPI MANNOSYLTRANSFERASE 2"/>
    <property type="match status" value="1"/>
</dbReference>
<reference evidence="14 15" key="1">
    <citation type="submission" date="2018-05" db="EMBL/GenBank/DDBJ databases">
        <title>Draft genome sequence of Scytalidium lignicola DSM 105466, a ubiquitous saprotrophic fungus.</title>
        <authorList>
            <person name="Buettner E."/>
            <person name="Gebauer A.M."/>
            <person name="Hofrichter M."/>
            <person name="Liers C."/>
            <person name="Kellner H."/>
        </authorList>
    </citation>
    <scope>NUCLEOTIDE SEQUENCE [LARGE SCALE GENOMIC DNA]</scope>
    <source>
        <strain evidence="14 15">DSM 105466</strain>
    </source>
</reference>
<evidence type="ECO:0000256" key="8">
    <source>
        <dbReference type="ARBA" id="ARBA00022692"/>
    </source>
</evidence>
<evidence type="ECO:0000256" key="11">
    <source>
        <dbReference type="ARBA" id="ARBA00023136"/>
    </source>
</evidence>
<comment type="caution">
    <text evidence="12">Lacks conserved residue(s) required for the propagation of feature annotation.</text>
</comment>
<evidence type="ECO:0000256" key="9">
    <source>
        <dbReference type="ARBA" id="ARBA00022824"/>
    </source>
</evidence>
<dbReference type="GO" id="GO:0004376">
    <property type="term" value="F:GPI mannosyltransferase activity"/>
    <property type="evidence" value="ECO:0007669"/>
    <property type="project" value="InterPro"/>
</dbReference>
<evidence type="ECO:0000313" key="14">
    <source>
        <dbReference type="EMBL" id="RFU31632.1"/>
    </source>
</evidence>
<evidence type="ECO:0000256" key="4">
    <source>
        <dbReference type="ARBA" id="ARBA00013795"/>
    </source>
</evidence>
<accession>A0A3E2HEP2</accession>
<keyword evidence="6 12" id="KW-0328">Glycosyltransferase</keyword>
<evidence type="ECO:0000256" key="7">
    <source>
        <dbReference type="ARBA" id="ARBA00022679"/>
    </source>
</evidence>
<feature type="transmembrane region" description="Helical" evidence="12">
    <location>
        <begin position="434"/>
        <end position="454"/>
    </location>
</feature>
<dbReference type="OMA" id="GALFIWC"/>
<name>A0A3E2HEP2_SCYLI</name>
<dbReference type="EMBL" id="NCSJ02000071">
    <property type="protein sequence ID" value="RFU31632.1"/>
    <property type="molecule type" value="Genomic_DNA"/>
</dbReference>
<feature type="transmembrane region" description="Helical" evidence="12">
    <location>
        <begin position="121"/>
        <end position="142"/>
    </location>
</feature>
<keyword evidence="10 12" id="KW-1133">Transmembrane helix</keyword>
<keyword evidence="5 12" id="KW-0337">GPI-anchor biosynthesis</keyword>
<organism evidence="14 15">
    <name type="scientific">Scytalidium lignicola</name>
    <name type="common">Hyphomycete</name>
    <dbReference type="NCBI Taxonomy" id="5539"/>
    <lineage>
        <taxon>Eukaryota</taxon>
        <taxon>Fungi</taxon>
        <taxon>Dikarya</taxon>
        <taxon>Ascomycota</taxon>
        <taxon>Pezizomycotina</taxon>
        <taxon>Leotiomycetes</taxon>
        <taxon>Leotiomycetes incertae sedis</taxon>
        <taxon>Scytalidium</taxon>
    </lineage>
</organism>
<sequence length="457" mass="50663">MNSWNAIIINRPIQTLLLSFVAWKSLLLAIAVASPGLGYDTSTDLLLHGHGTRGHALLPSIFYRIVERLTRWDAIYFVKTASRGYLYEQEWAFSWGYTRIIAFGASVLRQAGLPCDLRLEALLAICLAHVAHLFSVLVLFYLTRTVFPGPSTRGLALTTALLHIVSPAGIFLSAPYAESACSFLSFLGYLLFSRSIAPQGRYSIHHDIFILLSGLSFGLATLCRSNGILNGILLLEEALSLILQLKHGLNISVIRRGVATGLGGIFVALGFLIPQYVAYQAFCQNSNHQPLRPWCEKTLPSIYTFVQDYYWNCGFLRYWTISNIPLFLLAAPMIIIMGISITWAMQIKSNPPRGTSSHNKNKITATSPEQMPGTSNTKNLVRSIAIPQLLLLLATLTNAHVQIITRLSSAYPVWLWYVAKKAASFSPKKPEATYLIRFMVMYAVVQGGLFSSFLPPA</sequence>
<evidence type="ECO:0000256" key="1">
    <source>
        <dbReference type="ARBA" id="ARBA00004477"/>
    </source>
</evidence>
<keyword evidence="8 12" id="KW-0812">Transmembrane</keyword>
<gene>
    <name evidence="14" type="ORF">B7463_g4697</name>
</gene>
<dbReference type="Pfam" id="PF04188">
    <property type="entry name" value="Mannosyl_trans2"/>
    <property type="match status" value="1"/>
</dbReference>
<keyword evidence="15" id="KW-1185">Reference proteome</keyword>
<dbReference type="EC" id="2.4.1.-" evidence="12"/>
<evidence type="ECO:0000256" key="6">
    <source>
        <dbReference type="ARBA" id="ARBA00022676"/>
    </source>
</evidence>
<dbReference type="GO" id="GO:0031501">
    <property type="term" value="C:mannosyltransferase complex"/>
    <property type="evidence" value="ECO:0007669"/>
    <property type="project" value="TreeGrafter"/>
</dbReference>
<comment type="function">
    <text evidence="12">Mannosyltransferase involved in glycosylphosphatidylinositol-anchor biosynthesis.</text>
</comment>
<evidence type="ECO:0000256" key="10">
    <source>
        <dbReference type="ARBA" id="ARBA00022989"/>
    </source>
</evidence>
<keyword evidence="11 12" id="KW-0472">Membrane</keyword>
<feature type="non-terminal residue" evidence="14">
    <location>
        <position position="457"/>
    </location>
</feature>
<dbReference type="STRING" id="5539.A0A3E2HEP2"/>
<dbReference type="AlphaFoldDB" id="A0A3E2HEP2"/>
<comment type="caution">
    <text evidence="14">The sequence shown here is derived from an EMBL/GenBank/DDBJ whole genome shotgun (WGS) entry which is preliminary data.</text>
</comment>
<dbReference type="GO" id="GO:0006506">
    <property type="term" value="P:GPI anchor biosynthetic process"/>
    <property type="evidence" value="ECO:0007669"/>
    <property type="project" value="UniProtKB-UniPathway"/>
</dbReference>
<proteinExistence type="inferred from homology"/>
<keyword evidence="9 12" id="KW-0256">Endoplasmic reticulum</keyword>
<evidence type="ECO:0000256" key="13">
    <source>
        <dbReference type="SAM" id="MobiDB-lite"/>
    </source>
</evidence>
<dbReference type="GO" id="GO:0000009">
    <property type="term" value="F:alpha-1,6-mannosyltransferase activity"/>
    <property type="evidence" value="ECO:0007669"/>
    <property type="project" value="InterPro"/>
</dbReference>
<dbReference type="PANTHER" id="PTHR12468:SF2">
    <property type="entry name" value="GPI MANNOSYLTRANSFERASE 2"/>
    <property type="match status" value="1"/>
</dbReference>
<comment type="pathway">
    <text evidence="2 12">Glycolipid biosynthesis; glycosylphosphatidylinositol-anchor biosynthesis.</text>
</comment>
<feature type="transmembrane region" description="Helical" evidence="12">
    <location>
        <begin position="324"/>
        <end position="345"/>
    </location>
</feature>
<evidence type="ECO:0000256" key="3">
    <source>
        <dbReference type="ARBA" id="ARBA00008698"/>
    </source>
</evidence>
<protein>
    <recommendedName>
        <fullName evidence="4 12">GPI mannosyltransferase 2</fullName>
        <ecNumber evidence="12">2.4.1.-</ecNumber>
    </recommendedName>
</protein>
<feature type="region of interest" description="Disordered" evidence="13">
    <location>
        <begin position="351"/>
        <end position="374"/>
    </location>
</feature>
<feature type="non-terminal residue" evidence="14">
    <location>
        <position position="1"/>
    </location>
</feature>
<evidence type="ECO:0000256" key="2">
    <source>
        <dbReference type="ARBA" id="ARBA00004687"/>
    </source>
</evidence>
<evidence type="ECO:0000256" key="12">
    <source>
        <dbReference type="RuleBase" id="RU363112"/>
    </source>
</evidence>
<dbReference type="Proteomes" id="UP000258309">
    <property type="component" value="Unassembled WGS sequence"/>
</dbReference>
<dbReference type="InterPro" id="IPR007315">
    <property type="entry name" value="PIG-V/Gpi18"/>
</dbReference>
<evidence type="ECO:0000313" key="15">
    <source>
        <dbReference type="Proteomes" id="UP000258309"/>
    </source>
</evidence>
<dbReference type="UniPathway" id="UPA00196"/>
<feature type="transmembrane region" description="Helical" evidence="12">
    <location>
        <begin position="257"/>
        <end position="277"/>
    </location>
</feature>
<comment type="similarity">
    <text evidence="3 12">Belongs to the PIGV family.</text>
</comment>
<dbReference type="OrthoDB" id="10252502at2759"/>
<comment type="subcellular location">
    <subcellularLocation>
        <location evidence="1 12">Endoplasmic reticulum membrane</location>
        <topology evidence="1 12">Multi-pass membrane protein</topology>
    </subcellularLocation>
</comment>